<evidence type="ECO:0000313" key="2">
    <source>
        <dbReference type="Proteomes" id="UP000000768"/>
    </source>
</evidence>
<proteinExistence type="predicted"/>
<name>A0A1W0VZJ1_SORBI</name>
<reference evidence="1 2" key="1">
    <citation type="journal article" date="2009" name="Nature">
        <title>The Sorghum bicolor genome and the diversification of grasses.</title>
        <authorList>
            <person name="Paterson A.H."/>
            <person name="Bowers J.E."/>
            <person name="Bruggmann R."/>
            <person name="Dubchak I."/>
            <person name="Grimwood J."/>
            <person name="Gundlach H."/>
            <person name="Haberer G."/>
            <person name="Hellsten U."/>
            <person name="Mitros T."/>
            <person name="Poliakov A."/>
            <person name="Schmutz J."/>
            <person name="Spannagl M."/>
            <person name="Tang H."/>
            <person name="Wang X."/>
            <person name="Wicker T."/>
            <person name="Bharti A.K."/>
            <person name="Chapman J."/>
            <person name="Feltus F.A."/>
            <person name="Gowik U."/>
            <person name="Grigoriev I.V."/>
            <person name="Lyons E."/>
            <person name="Maher C.A."/>
            <person name="Martis M."/>
            <person name="Narechania A."/>
            <person name="Otillar R.P."/>
            <person name="Penning B.W."/>
            <person name="Salamov A.A."/>
            <person name="Wang Y."/>
            <person name="Zhang L."/>
            <person name="Carpita N.C."/>
            <person name="Freeling M."/>
            <person name="Gingle A.R."/>
            <person name="Hash C.T."/>
            <person name="Keller B."/>
            <person name="Klein P."/>
            <person name="Kresovich S."/>
            <person name="McCann M.C."/>
            <person name="Ming R."/>
            <person name="Peterson D.G."/>
            <person name="Mehboob-ur-Rahman"/>
            <person name="Ware D."/>
            <person name="Westhoff P."/>
            <person name="Mayer K.F."/>
            <person name="Messing J."/>
            <person name="Rokhsar D.S."/>
        </authorList>
    </citation>
    <scope>NUCLEOTIDE SEQUENCE [LARGE SCALE GENOMIC DNA]</scope>
    <source>
        <strain evidence="2">cv. BTx623</strain>
    </source>
</reference>
<dbReference type="EMBL" id="CM000762">
    <property type="protein sequence ID" value="OQU87535.1"/>
    <property type="molecule type" value="Genomic_DNA"/>
</dbReference>
<keyword evidence="2" id="KW-1185">Reference proteome</keyword>
<gene>
    <name evidence="1" type="ORF">SORBI_3003G294550</name>
</gene>
<organism evidence="1 2">
    <name type="scientific">Sorghum bicolor</name>
    <name type="common">Sorghum</name>
    <name type="synonym">Sorghum vulgare</name>
    <dbReference type="NCBI Taxonomy" id="4558"/>
    <lineage>
        <taxon>Eukaryota</taxon>
        <taxon>Viridiplantae</taxon>
        <taxon>Streptophyta</taxon>
        <taxon>Embryophyta</taxon>
        <taxon>Tracheophyta</taxon>
        <taxon>Spermatophyta</taxon>
        <taxon>Magnoliopsida</taxon>
        <taxon>Liliopsida</taxon>
        <taxon>Poales</taxon>
        <taxon>Poaceae</taxon>
        <taxon>PACMAD clade</taxon>
        <taxon>Panicoideae</taxon>
        <taxon>Andropogonodae</taxon>
        <taxon>Andropogoneae</taxon>
        <taxon>Sorghinae</taxon>
        <taxon>Sorghum</taxon>
    </lineage>
</organism>
<protein>
    <submittedName>
        <fullName evidence="1">Uncharacterized protein</fullName>
    </submittedName>
</protein>
<dbReference type="AlphaFoldDB" id="A0A1W0VZJ1"/>
<sequence>MLPPRVDLRGLVSTGWLRSIDRRGCNWPHMPVAGSSSLRQPAGGGSLKGAALCGDVRGFYRSLRGRRCAMVLAVLFAHCRNKMWLLTVFLRQVATHSCWYHVGGRRL</sequence>
<evidence type="ECO:0000313" key="1">
    <source>
        <dbReference type="EMBL" id="OQU87535.1"/>
    </source>
</evidence>
<reference evidence="2" key="2">
    <citation type="journal article" date="2018" name="Plant J.">
        <title>The Sorghum bicolor reference genome: improved assembly, gene annotations, a transcriptome atlas, and signatures of genome organization.</title>
        <authorList>
            <person name="McCormick R.F."/>
            <person name="Truong S.K."/>
            <person name="Sreedasyam A."/>
            <person name="Jenkins J."/>
            <person name="Shu S."/>
            <person name="Sims D."/>
            <person name="Kennedy M."/>
            <person name="Amirebrahimi M."/>
            <person name="Weers B.D."/>
            <person name="McKinley B."/>
            <person name="Mattison A."/>
            <person name="Morishige D.T."/>
            <person name="Grimwood J."/>
            <person name="Schmutz J."/>
            <person name="Mullet J.E."/>
        </authorList>
    </citation>
    <scope>NUCLEOTIDE SEQUENCE [LARGE SCALE GENOMIC DNA]</scope>
    <source>
        <strain evidence="2">cv. BTx623</strain>
    </source>
</reference>
<dbReference type="InParanoid" id="A0A1W0VZJ1"/>
<dbReference type="Proteomes" id="UP000000768">
    <property type="component" value="Chromosome 3"/>
</dbReference>
<dbReference type="Gramene" id="OQU87535">
    <property type="protein sequence ID" value="OQU87535"/>
    <property type="gene ID" value="SORBI_3003G294550"/>
</dbReference>
<accession>A0A1W0VZJ1</accession>